<comment type="caution">
    <text evidence="12">The sequence shown here is derived from an EMBL/GenBank/DDBJ whole genome shotgun (WGS) entry which is preliminary data.</text>
</comment>
<protein>
    <recommendedName>
        <fullName evidence="10">Glutathione synthetase</fullName>
        <ecNumber evidence="10">6.3.2.3</ecNumber>
    </recommendedName>
    <alternativeName>
        <fullName evidence="10">GSH synthetase</fullName>
        <shortName evidence="10">GSH-S</shortName>
        <shortName evidence="10">GSHase</shortName>
    </alternativeName>
    <alternativeName>
        <fullName evidence="10">Glutathione synthase</fullName>
    </alternativeName>
</protein>
<dbReference type="InterPro" id="IPR004215">
    <property type="entry name" value="GSHS_N"/>
</dbReference>
<keyword evidence="8" id="KW-0460">Magnesium</keyword>
<evidence type="ECO:0000256" key="10">
    <source>
        <dbReference type="HAMAP-Rule" id="MF_00162"/>
    </source>
</evidence>
<evidence type="ECO:0000256" key="5">
    <source>
        <dbReference type="ARBA" id="ARBA00022723"/>
    </source>
</evidence>
<keyword evidence="9" id="KW-0464">Manganese</keyword>
<comment type="catalytic activity">
    <reaction evidence="10">
        <text>gamma-L-glutamyl-L-cysteine + glycine + ATP = glutathione + ADP + phosphate + H(+)</text>
        <dbReference type="Rhea" id="RHEA:13557"/>
        <dbReference type="ChEBI" id="CHEBI:15378"/>
        <dbReference type="ChEBI" id="CHEBI:30616"/>
        <dbReference type="ChEBI" id="CHEBI:43474"/>
        <dbReference type="ChEBI" id="CHEBI:57305"/>
        <dbReference type="ChEBI" id="CHEBI:57925"/>
        <dbReference type="ChEBI" id="CHEBI:58173"/>
        <dbReference type="ChEBI" id="CHEBI:456216"/>
        <dbReference type="EC" id="6.3.2.3"/>
    </reaction>
</comment>
<dbReference type="RefSeq" id="WP_253450493.1">
    <property type="nucleotide sequence ID" value="NZ_JALJYF010000002.1"/>
</dbReference>
<dbReference type="NCBIfam" id="TIGR01380">
    <property type="entry name" value="glut_syn"/>
    <property type="match status" value="1"/>
</dbReference>
<keyword evidence="7 10" id="KW-0067">ATP-binding</keyword>
<sequence>MGDGSSKTPRIGVVMDPIQGITPYKDSTLAMMLEIQRRGWSLYYLTLADLYLDNGRPMGRYHSITVRDDNHDWFDLGETQEGPLSELDGLLMRKDPPFDMEYIYATYILERAEEEGVRVVNRPASLRDVSEKVYTAWFPECCPPTVITRDRSRLRAFIREQGKAVLKPLDGMGGRDIFILADGDNNTSVVLDHLTREGQRYALVQSYLPAIREGDKRILLVDGHPTGPALARIPAEGESRGNLAAGGRGQGVELSERDHWLCERIGPVMRDKGLTFVGLDVIGDYVTEINVTSPTCIRELDKLYGSNIAGELMDALARQAGWA</sequence>
<dbReference type="InterPro" id="IPR006284">
    <property type="entry name" value="Glut_synth_pro"/>
</dbReference>
<evidence type="ECO:0000256" key="6">
    <source>
        <dbReference type="ARBA" id="ARBA00022741"/>
    </source>
</evidence>
<dbReference type="GO" id="GO:0004363">
    <property type="term" value="F:glutathione synthase activity"/>
    <property type="evidence" value="ECO:0007669"/>
    <property type="project" value="UniProtKB-EC"/>
</dbReference>
<dbReference type="PANTHER" id="PTHR21621">
    <property type="entry name" value="RIBOSOMAL PROTEIN S6 MODIFICATION PROTEIN"/>
    <property type="match status" value="1"/>
</dbReference>
<comment type="cofactor">
    <cofactor evidence="2">
        <name>Mg(2+)</name>
        <dbReference type="ChEBI" id="CHEBI:18420"/>
    </cofactor>
</comment>
<evidence type="ECO:0000256" key="1">
    <source>
        <dbReference type="ARBA" id="ARBA00001936"/>
    </source>
</evidence>
<feature type="domain" description="ATP-grasp" evidence="11">
    <location>
        <begin position="132"/>
        <end position="317"/>
    </location>
</feature>
<proteinExistence type="inferred from homology"/>
<evidence type="ECO:0000256" key="4">
    <source>
        <dbReference type="ARBA" id="ARBA00022684"/>
    </source>
</evidence>
<dbReference type="InterPro" id="IPR016185">
    <property type="entry name" value="PreATP-grasp_dom_sf"/>
</dbReference>
<evidence type="ECO:0000256" key="8">
    <source>
        <dbReference type="ARBA" id="ARBA00022842"/>
    </source>
</evidence>
<dbReference type="Pfam" id="PF02955">
    <property type="entry name" value="GSH-S_ATP"/>
    <property type="match status" value="1"/>
</dbReference>
<organism evidence="12 13">
    <name type="scientific">Natronospira proteinivora</name>
    <dbReference type="NCBI Taxonomy" id="1807133"/>
    <lineage>
        <taxon>Bacteria</taxon>
        <taxon>Pseudomonadati</taxon>
        <taxon>Pseudomonadota</taxon>
        <taxon>Gammaproteobacteria</taxon>
        <taxon>Natronospirales</taxon>
        <taxon>Natronospiraceae</taxon>
        <taxon>Natronospira</taxon>
    </lineage>
</organism>
<reference evidence="12 13" key="1">
    <citation type="submission" date="2022-03" db="EMBL/GenBank/DDBJ databases">
        <title>Genomic Encyclopedia of Type Strains, Phase III (KMG-III): the genomes of soil and plant-associated and newly described type strains.</title>
        <authorList>
            <person name="Whitman W."/>
        </authorList>
    </citation>
    <scope>NUCLEOTIDE SEQUENCE [LARGE SCALE GENOMIC DNA]</scope>
    <source>
        <strain evidence="12 13">BSker1</strain>
    </source>
</reference>
<dbReference type="Proteomes" id="UP001523550">
    <property type="component" value="Unassembled WGS sequence"/>
</dbReference>
<dbReference type="Gene3D" id="3.40.50.20">
    <property type="match status" value="1"/>
</dbReference>
<dbReference type="Pfam" id="PF02951">
    <property type="entry name" value="GSH-S_N"/>
    <property type="match status" value="1"/>
</dbReference>
<keyword evidence="6 10" id="KW-0547">Nucleotide-binding</keyword>
<dbReference type="InterPro" id="IPR004218">
    <property type="entry name" value="GSHS_ATP-bd"/>
</dbReference>
<evidence type="ECO:0000256" key="3">
    <source>
        <dbReference type="ARBA" id="ARBA00022598"/>
    </source>
</evidence>
<keyword evidence="3 10" id="KW-0436">Ligase</keyword>
<dbReference type="PROSITE" id="PS50975">
    <property type="entry name" value="ATP_GRASP"/>
    <property type="match status" value="1"/>
</dbReference>
<dbReference type="InterPro" id="IPR011761">
    <property type="entry name" value="ATP-grasp"/>
</dbReference>
<keyword evidence="4 10" id="KW-0317">Glutathione biosynthesis</keyword>
<dbReference type="SUPFAM" id="SSF56059">
    <property type="entry name" value="Glutathione synthetase ATP-binding domain-like"/>
    <property type="match status" value="1"/>
</dbReference>
<gene>
    <name evidence="10" type="primary">gshB</name>
    <name evidence="12" type="ORF">J2T60_002406</name>
</gene>
<accession>A0ABT1GAP5</accession>
<keyword evidence="13" id="KW-1185">Reference proteome</keyword>
<dbReference type="InterPro" id="IPR013815">
    <property type="entry name" value="ATP_grasp_subdomain_1"/>
</dbReference>
<keyword evidence="5" id="KW-0479">Metal-binding</keyword>
<comment type="cofactor">
    <cofactor evidence="1">
        <name>Mn(2+)</name>
        <dbReference type="ChEBI" id="CHEBI:29035"/>
    </cofactor>
</comment>
<evidence type="ECO:0000256" key="7">
    <source>
        <dbReference type="ARBA" id="ARBA00022840"/>
    </source>
</evidence>
<dbReference type="PANTHER" id="PTHR21621:SF4">
    <property type="entry name" value="GLUTATHIONE SYNTHETASE"/>
    <property type="match status" value="1"/>
</dbReference>
<evidence type="ECO:0000313" key="12">
    <source>
        <dbReference type="EMBL" id="MCP1728406.1"/>
    </source>
</evidence>
<dbReference type="EC" id="6.3.2.3" evidence="10"/>
<dbReference type="EMBL" id="JALJYF010000002">
    <property type="protein sequence ID" value="MCP1728406.1"/>
    <property type="molecule type" value="Genomic_DNA"/>
</dbReference>
<dbReference type="Gene3D" id="3.30.470.20">
    <property type="entry name" value="ATP-grasp fold, B domain"/>
    <property type="match status" value="1"/>
</dbReference>
<dbReference type="NCBIfam" id="NF003573">
    <property type="entry name" value="PRK05246.1"/>
    <property type="match status" value="1"/>
</dbReference>
<comment type="pathway">
    <text evidence="10">Sulfur metabolism; glutathione biosynthesis; glutathione from L-cysteine and L-glutamate: step 2/2.</text>
</comment>
<evidence type="ECO:0000256" key="2">
    <source>
        <dbReference type="ARBA" id="ARBA00001946"/>
    </source>
</evidence>
<dbReference type="Gene3D" id="3.30.1490.20">
    <property type="entry name" value="ATP-grasp fold, A domain"/>
    <property type="match status" value="1"/>
</dbReference>
<evidence type="ECO:0000256" key="9">
    <source>
        <dbReference type="ARBA" id="ARBA00023211"/>
    </source>
</evidence>
<dbReference type="HAMAP" id="MF_00162">
    <property type="entry name" value="GSH_S"/>
    <property type="match status" value="1"/>
</dbReference>
<dbReference type="SUPFAM" id="SSF52440">
    <property type="entry name" value="PreATP-grasp domain"/>
    <property type="match status" value="1"/>
</dbReference>
<evidence type="ECO:0000259" key="11">
    <source>
        <dbReference type="PROSITE" id="PS50975"/>
    </source>
</evidence>
<evidence type="ECO:0000313" key="13">
    <source>
        <dbReference type="Proteomes" id="UP001523550"/>
    </source>
</evidence>
<comment type="similarity">
    <text evidence="10">Belongs to the prokaryotic GSH synthase family.</text>
</comment>
<name>A0ABT1GAP5_9GAMM</name>